<protein>
    <submittedName>
        <fullName evidence="3">Uncharacterized protein</fullName>
    </submittedName>
</protein>
<name>A0A0R3KWB4_9BRAD</name>
<dbReference type="Proteomes" id="UP000050863">
    <property type="component" value="Unassembled WGS sequence"/>
</dbReference>
<proteinExistence type="predicted"/>
<keyword evidence="4" id="KW-1185">Reference proteome</keyword>
<evidence type="ECO:0000313" key="4">
    <source>
        <dbReference type="Proteomes" id="UP000050863"/>
    </source>
</evidence>
<dbReference type="RefSeq" id="WP_057838890.1">
    <property type="nucleotide sequence ID" value="NZ_LLXZ01000177.1"/>
</dbReference>
<keyword evidence="2" id="KW-1133">Transmembrane helix</keyword>
<dbReference type="STRING" id="280332.CQ12_17430"/>
<comment type="caution">
    <text evidence="3">The sequence shown here is derived from an EMBL/GenBank/DDBJ whole genome shotgun (WGS) entry which is preliminary data.</text>
</comment>
<evidence type="ECO:0000256" key="1">
    <source>
        <dbReference type="SAM" id="MobiDB-lite"/>
    </source>
</evidence>
<accession>A0A0R3KWB4</accession>
<dbReference type="AlphaFoldDB" id="A0A0R3KWB4"/>
<dbReference type="OrthoDB" id="7853265at2"/>
<feature type="transmembrane region" description="Helical" evidence="2">
    <location>
        <begin position="37"/>
        <end position="58"/>
    </location>
</feature>
<keyword evidence="2" id="KW-0812">Transmembrane</keyword>
<evidence type="ECO:0000256" key="2">
    <source>
        <dbReference type="SAM" id="Phobius"/>
    </source>
</evidence>
<reference evidence="3 4" key="1">
    <citation type="submission" date="2014-03" db="EMBL/GenBank/DDBJ databases">
        <title>Bradyrhizobium valentinum sp. nov., isolated from effective nodules of Lupinus mariae-josephae, a lupine endemic of basic-lime soils in Eastern Spain.</title>
        <authorList>
            <person name="Duran D."/>
            <person name="Rey L."/>
            <person name="Navarro A."/>
            <person name="Busquets A."/>
            <person name="Imperial J."/>
            <person name="Ruiz-Argueso T."/>
        </authorList>
    </citation>
    <scope>NUCLEOTIDE SEQUENCE [LARGE SCALE GENOMIC DNA]</scope>
    <source>
        <strain evidence="3 4">PAC68</strain>
    </source>
</reference>
<feature type="region of interest" description="Disordered" evidence="1">
    <location>
        <begin position="163"/>
        <end position="202"/>
    </location>
</feature>
<dbReference type="EMBL" id="LLXZ01000177">
    <property type="protein sequence ID" value="KRQ99734.1"/>
    <property type="molecule type" value="Genomic_DNA"/>
</dbReference>
<sequence length="202" mass="21270">MNNLQSVVLTLSISYALIGALLLIVLVYARLPWSAKAVAVVVTSAFYIASFIGVRGLLGWASVDALPASFKLLQARIVEPHSLEGDPGSIYLWVEALDDGNRPSGVPRAFRIPYSDRLAQRTDKAASEIAAGRPQGGRAADFGDGAGNLLQAAREYIMPTAIIDTSGGDPSTGEGLAAVPRDGDGVSFTPLLPPRMPPKDVQ</sequence>
<feature type="transmembrane region" description="Helical" evidence="2">
    <location>
        <begin position="7"/>
        <end position="31"/>
    </location>
</feature>
<evidence type="ECO:0000313" key="3">
    <source>
        <dbReference type="EMBL" id="KRQ99734.1"/>
    </source>
</evidence>
<gene>
    <name evidence="3" type="ORF">CQ12_17430</name>
</gene>
<keyword evidence="2" id="KW-0472">Membrane</keyword>
<organism evidence="3 4">
    <name type="scientific">Bradyrhizobium jicamae</name>
    <dbReference type="NCBI Taxonomy" id="280332"/>
    <lineage>
        <taxon>Bacteria</taxon>
        <taxon>Pseudomonadati</taxon>
        <taxon>Pseudomonadota</taxon>
        <taxon>Alphaproteobacteria</taxon>
        <taxon>Hyphomicrobiales</taxon>
        <taxon>Nitrobacteraceae</taxon>
        <taxon>Bradyrhizobium</taxon>
    </lineage>
</organism>